<dbReference type="AlphaFoldDB" id="A0AAV2F7Y5"/>
<organism evidence="1 2">
    <name type="scientific">Linum trigynum</name>
    <dbReference type="NCBI Taxonomy" id="586398"/>
    <lineage>
        <taxon>Eukaryota</taxon>
        <taxon>Viridiplantae</taxon>
        <taxon>Streptophyta</taxon>
        <taxon>Embryophyta</taxon>
        <taxon>Tracheophyta</taxon>
        <taxon>Spermatophyta</taxon>
        <taxon>Magnoliopsida</taxon>
        <taxon>eudicotyledons</taxon>
        <taxon>Gunneridae</taxon>
        <taxon>Pentapetalae</taxon>
        <taxon>rosids</taxon>
        <taxon>fabids</taxon>
        <taxon>Malpighiales</taxon>
        <taxon>Linaceae</taxon>
        <taxon>Linum</taxon>
    </lineage>
</organism>
<dbReference type="Proteomes" id="UP001497516">
    <property type="component" value="Chromosome 6"/>
</dbReference>
<dbReference type="EMBL" id="OZ034819">
    <property type="protein sequence ID" value="CAL1394334.1"/>
    <property type="molecule type" value="Genomic_DNA"/>
</dbReference>
<gene>
    <name evidence="1" type="ORF">LTRI10_LOCUS34843</name>
</gene>
<reference evidence="1 2" key="1">
    <citation type="submission" date="2024-04" db="EMBL/GenBank/DDBJ databases">
        <authorList>
            <person name="Fracassetti M."/>
        </authorList>
    </citation>
    <scope>NUCLEOTIDE SEQUENCE [LARGE SCALE GENOMIC DNA]</scope>
</reference>
<name>A0AAV2F7Y5_9ROSI</name>
<keyword evidence="2" id="KW-1185">Reference proteome</keyword>
<sequence>MVESPRIRWRQRIATTVIRSCKSRRVARKEKTWGFCSIPPKPKEELGVFGQGWERLANVFKATETFKKHVAKQAKDYQGNKPAKEETPAQADDSMNLKMWAFLSIWNLISETFN</sequence>
<protein>
    <submittedName>
        <fullName evidence="1">Uncharacterized protein</fullName>
    </submittedName>
</protein>
<evidence type="ECO:0000313" key="2">
    <source>
        <dbReference type="Proteomes" id="UP001497516"/>
    </source>
</evidence>
<evidence type="ECO:0000313" key="1">
    <source>
        <dbReference type="EMBL" id="CAL1394334.1"/>
    </source>
</evidence>
<accession>A0AAV2F7Y5</accession>
<proteinExistence type="predicted"/>